<evidence type="ECO:0000256" key="1">
    <source>
        <dbReference type="SAM" id="MobiDB-lite"/>
    </source>
</evidence>
<organism evidence="3">
    <name type="scientific">Melampsora larici-populina (strain 98AG31 / pathotype 3-4-7)</name>
    <name type="common">Poplar leaf rust fungus</name>
    <dbReference type="NCBI Taxonomy" id="747676"/>
    <lineage>
        <taxon>Eukaryota</taxon>
        <taxon>Fungi</taxon>
        <taxon>Dikarya</taxon>
        <taxon>Basidiomycota</taxon>
        <taxon>Pucciniomycotina</taxon>
        <taxon>Pucciniomycetes</taxon>
        <taxon>Pucciniales</taxon>
        <taxon>Melampsoraceae</taxon>
        <taxon>Melampsora</taxon>
    </lineage>
</organism>
<gene>
    <name evidence="2" type="ORF">MELLADRAFT_91553</name>
</gene>
<dbReference type="HOGENOM" id="CLU_2740558_0_0_1"/>
<accession>F4RZG8</accession>
<evidence type="ECO:0000313" key="2">
    <source>
        <dbReference type="EMBL" id="EGG02223.1"/>
    </source>
</evidence>
<feature type="compositionally biased region" description="Polar residues" evidence="1">
    <location>
        <begin position="1"/>
        <end position="32"/>
    </location>
</feature>
<name>F4RZG8_MELLP</name>
<proteinExistence type="predicted"/>
<protein>
    <submittedName>
        <fullName evidence="2">Uncharacterized protein</fullName>
    </submittedName>
</protein>
<keyword evidence="3" id="KW-1185">Reference proteome</keyword>
<dbReference type="AlphaFoldDB" id="F4RZG8"/>
<dbReference type="GeneID" id="18935941"/>
<feature type="region of interest" description="Disordered" evidence="1">
    <location>
        <begin position="1"/>
        <end position="71"/>
    </location>
</feature>
<evidence type="ECO:0000313" key="3">
    <source>
        <dbReference type="Proteomes" id="UP000001072"/>
    </source>
</evidence>
<sequence>MAKTPSRSQGSQRPTRQNNASVCSVSKGTRTTFGYGGKTTPASTTRFQRYHRSKRRRKQYHLRNRNPRSER</sequence>
<feature type="compositionally biased region" description="Basic residues" evidence="1">
    <location>
        <begin position="48"/>
        <end position="71"/>
    </location>
</feature>
<reference evidence="3" key="1">
    <citation type="journal article" date="2011" name="Proc. Natl. Acad. Sci. U.S.A.">
        <title>Obligate biotrophy features unraveled by the genomic analysis of rust fungi.</title>
        <authorList>
            <person name="Duplessis S."/>
            <person name="Cuomo C.A."/>
            <person name="Lin Y.-C."/>
            <person name="Aerts A."/>
            <person name="Tisserant E."/>
            <person name="Veneault-Fourrey C."/>
            <person name="Joly D.L."/>
            <person name="Hacquard S."/>
            <person name="Amselem J."/>
            <person name="Cantarel B.L."/>
            <person name="Chiu R."/>
            <person name="Coutinho P.M."/>
            <person name="Feau N."/>
            <person name="Field M."/>
            <person name="Frey P."/>
            <person name="Gelhaye E."/>
            <person name="Goldberg J."/>
            <person name="Grabherr M.G."/>
            <person name="Kodira C.D."/>
            <person name="Kohler A."/>
            <person name="Kuees U."/>
            <person name="Lindquist E.A."/>
            <person name="Lucas S.M."/>
            <person name="Mago R."/>
            <person name="Mauceli E."/>
            <person name="Morin E."/>
            <person name="Murat C."/>
            <person name="Pangilinan J.L."/>
            <person name="Park R."/>
            <person name="Pearson M."/>
            <person name="Quesneville H."/>
            <person name="Rouhier N."/>
            <person name="Sakthikumar S."/>
            <person name="Salamov A.A."/>
            <person name="Schmutz J."/>
            <person name="Selles B."/>
            <person name="Shapiro H."/>
            <person name="Tanguay P."/>
            <person name="Tuskan G.A."/>
            <person name="Henrissat B."/>
            <person name="Van de Peer Y."/>
            <person name="Rouze P."/>
            <person name="Ellis J.G."/>
            <person name="Dodds P.N."/>
            <person name="Schein J.E."/>
            <person name="Zhong S."/>
            <person name="Hamelin R.C."/>
            <person name="Grigoriev I.V."/>
            <person name="Szabo L.J."/>
            <person name="Martin F."/>
        </authorList>
    </citation>
    <scope>NUCLEOTIDE SEQUENCE [LARGE SCALE GENOMIC DNA]</scope>
    <source>
        <strain evidence="3">98AG31 / pathotype 3-4-7</strain>
    </source>
</reference>
<dbReference type="KEGG" id="mlr:MELLADRAFT_91553"/>
<dbReference type="Proteomes" id="UP000001072">
    <property type="component" value="Unassembled WGS sequence"/>
</dbReference>
<dbReference type="VEuPathDB" id="FungiDB:MELLADRAFT_91553"/>
<dbReference type="EMBL" id="GL883132">
    <property type="protein sequence ID" value="EGG02223.1"/>
    <property type="molecule type" value="Genomic_DNA"/>
</dbReference>
<dbReference type="InParanoid" id="F4RZG8"/>
<dbReference type="RefSeq" id="XP_007414480.1">
    <property type="nucleotide sequence ID" value="XM_007414418.1"/>
</dbReference>